<dbReference type="PROSITE" id="PS51304">
    <property type="entry name" value="GALECTIN"/>
    <property type="match status" value="1"/>
</dbReference>
<feature type="compositionally biased region" description="Basic and acidic residues" evidence="1">
    <location>
        <begin position="155"/>
        <end position="166"/>
    </location>
</feature>
<feature type="compositionally biased region" description="Polar residues" evidence="1">
    <location>
        <begin position="168"/>
        <end position="178"/>
    </location>
</feature>
<proteinExistence type="predicted"/>
<sequence>MDEYSSRGSEEPVYTHLQTTERMAVLKLYSEEEANRRRVEFWTQGWEDTLYEWRHGISIESGFNETPANDSLTESEKALIEAYSTIGKERAAEEEVAFPVSLKPMKEALVTKRLVMPNATKPLLPKMQQQPMTTSKPIALGISSAVTAVASHPPTIDKSRENEEKPSAASTNHSEQQNFQYESIPKRAKKAINPEMFSTVRSSAPDGVDAVWNDSSTPPPETGTLKIDVDPPWISTSSTERFFPCLELPRYGTHTTLVLQVSVDTDALRWALNLCPKLHDDAANILLHLNARRVERGGILVLNDKLDDNWNRDDKVPLSNFPLSLFSLDNDTLIIQLHVEHNQLFVDLHIKKTPIVRWRSRLIAPPYGADLALLVPTADDFGNPESITIHSAWWGWHAPLPPPNESSTYRAGGGAFRSGNRRPF</sequence>
<dbReference type="GO" id="GO:0030246">
    <property type="term" value="F:carbohydrate binding"/>
    <property type="evidence" value="ECO:0007669"/>
    <property type="project" value="InterPro"/>
</dbReference>
<evidence type="ECO:0000313" key="3">
    <source>
        <dbReference type="EMBL" id="CAE0374340.1"/>
    </source>
</evidence>
<dbReference type="SUPFAM" id="SSF49899">
    <property type="entry name" value="Concanavalin A-like lectins/glucanases"/>
    <property type="match status" value="1"/>
</dbReference>
<name>A0A7S3K6B2_9STRA</name>
<organism evidence="3">
    <name type="scientific">Aureoumbra lagunensis</name>
    <dbReference type="NCBI Taxonomy" id="44058"/>
    <lineage>
        <taxon>Eukaryota</taxon>
        <taxon>Sar</taxon>
        <taxon>Stramenopiles</taxon>
        <taxon>Ochrophyta</taxon>
        <taxon>Pelagophyceae</taxon>
        <taxon>Pelagomonadales</taxon>
        <taxon>Aureoumbra</taxon>
    </lineage>
</organism>
<accession>A0A7S3K6B2</accession>
<feature type="region of interest" description="Disordered" evidence="1">
    <location>
        <begin position="151"/>
        <end position="178"/>
    </location>
</feature>
<dbReference type="AlphaFoldDB" id="A0A7S3K6B2"/>
<feature type="domain" description="Galectin" evidence="2">
    <location>
        <begin position="243"/>
        <end position="390"/>
    </location>
</feature>
<feature type="region of interest" description="Disordered" evidence="1">
    <location>
        <begin position="405"/>
        <end position="424"/>
    </location>
</feature>
<evidence type="ECO:0000259" key="2">
    <source>
        <dbReference type="PROSITE" id="PS51304"/>
    </source>
</evidence>
<dbReference type="EMBL" id="HBIJ01023051">
    <property type="protein sequence ID" value="CAE0374340.1"/>
    <property type="molecule type" value="Transcribed_RNA"/>
</dbReference>
<dbReference type="InterPro" id="IPR013320">
    <property type="entry name" value="ConA-like_dom_sf"/>
</dbReference>
<protein>
    <recommendedName>
        <fullName evidence="2">Galectin domain-containing protein</fullName>
    </recommendedName>
</protein>
<dbReference type="Gene3D" id="2.60.120.200">
    <property type="match status" value="1"/>
</dbReference>
<reference evidence="3" key="1">
    <citation type="submission" date="2021-01" db="EMBL/GenBank/DDBJ databases">
        <authorList>
            <person name="Corre E."/>
            <person name="Pelletier E."/>
            <person name="Niang G."/>
            <person name="Scheremetjew M."/>
            <person name="Finn R."/>
            <person name="Kale V."/>
            <person name="Holt S."/>
            <person name="Cochrane G."/>
            <person name="Meng A."/>
            <person name="Brown T."/>
            <person name="Cohen L."/>
        </authorList>
    </citation>
    <scope>NUCLEOTIDE SEQUENCE</scope>
    <source>
        <strain evidence="3">CCMP1510</strain>
    </source>
</reference>
<gene>
    <name evidence="3" type="ORF">ALAG00032_LOCUS15143</name>
</gene>
<dbReference type="InterPro" id="IPR001079">
    <property type="entry name" value="Galectin_CRD"/>
</dbReference>
<evidence type="ECO:0000256" key="1">
    <source>
        <dbReference type="SAM" id="MobiDB-lite"/>
    </source>
</evidence>